<name>A0A415QF51_9BACT</name>
<evidence type="ECO:0000256" key="5">
    <source>
        <dbReference type="SAM" id="SignalP"/>
    </source>
</evidence>
<protein>
    <submittedName>
        <fullName evidence="7">TlpA family protein disulfide reductase</fullName>
    </submittedName>
</protein>
<dbReference type="Proteomes" id="UP000286038">
    <property type="component" value="Unassembled WGS sequence"/>
</dbReference>
<dbReference type="SUPFAM" id="SSF52833">
    <property type="entry name" value="Thioredoxin-like"/>
    <property type="match status" value="1"/>
</dbReference>
<feature type="chain" id="PRO_5019213605" evidence="5">
    <location>
        <begin position="19"/>
        <end position="259"/>
    </location>
</feature>
<accession>A0A415QF51</accession>
<keyword evidence="3" id="KW-1015">Disulfide bond</keyword>
<dbReference type="GO" id="GO:0016209">
    <property type="term" value="F:antioxidant activity"/>
    <property type="evidence" value="ECO:0007669"/>
    <property type="project" value="InterPro"/>
</dbReference>
<dbReference type="InterPro" id="IPR050553">
    <property type="entry name" value="Thioredoxin_ResA/DsbE_sf"/>
</dbReference>
<comment type="caution">
    <text evidence="7">The sequence shown here is derived from an EMBL/GenBank/DDBJ whole genome shotgun (WGS) entry which is preliminary data.</text>
</comment>
<keyword evidence="4" id="KW-0676">Redox-active center</keyword>
<dbReference type="GO" id="GO:0017004">
    <property type="term" value="P:cytochrome complex assembly"/>
    <property type="evidence" value="ECO:0007669"/>
    <property type="project" value="UniProtKB-KW"/>
</dbReference>
<evidence type="ECO:0000256" key="1">
    <source>
        <dbReference type="ARBA" id="ARBA00004196"/>
    </source>
</evidence>
<dbReference type="PANTHER" id="PTHR42852">
    <property type="entry name" value="THIOL:DISULFIDE INTERCHANGE PROTEIN DSBE"/>
    <property type="match status" value="1"/>
</dbReference>
<dbReference type="InterPro" id="IPR036249">
    <property type="entry name" value="Thioredoxin-like_sf"/>
</dbReference>
<evidence type="ECO:0000256" key="2">
    <source>
        <dbReference type="ARBA" id="ARBA00022748"/>
    </source>
</evidence>
<dbReference type="PROSITE" id="PS51352">
    <property type="entry name" value="THIOREDOXIN_2"/>
    <property type="match status" value="1"/>
</dbReference>
<dbReference type="PANTHER" id="PTHR42852:SF6">
    <property type="entry name" value="THIOL:DISULFIDE INTERCHANGE PROTEIN DSBE"/>
    <property type="match status" value="1"/>
</dbReference>
<sequence>MKQLLLMILLGLAVTATAQSVAEKAREDKAVREIEALYAASTPRVLRGDAVFIDKMRAVIEKGNEGSLYVADKYSTFAYVVGLKDCIEEVLAGMPVALKKTEEGMRVQDRCYRMHLLKVGERVPDFTLSTPDGKEVNFYRFVKGKKCVILDFWASWCSWCRKESPNVKEVYDKYRNKGVDVISVSFDTDRERWVKAIEEDGTPWTQVSDLKGTDKGYLYGWYGLKGIPAIYLIDSEGRIIVENMRGEVIMNSVKKYFGE</sequence>
<evidence type="ECO:0000313" key="7">
    <source>
        <dbReference type="EMBL" id="RHM41436.1"/>
    </source>
</evidence>
<dbReference type="RefSeq" id="WP_118450700.1">
    <property type="nucleotide sequence ID" value="NZ_CABJDM010000021.1"/>
</dbReference>
<evidence type="ECO:0000259" key="6">
    <source>
        <dbReference type="PROSITE" id="PS51352"/>
    </source>
</evidence>
<dbReference type="GO" id="GO:0016491">
    <property type="term" value="F:oxidoreductase activity"/>
    <property type="evidence" value="ECO:0007669"/>
    <property type="project" value="InterPro"/>
</dbReference>
<dbReference type="InterPro" id="IPR013766">
    <property type="entry name" value="Thioredoxin_domain"/>
</dbReference>
<dbReference type="InterPro" id="IPR000866">
    <property type="entry name" value="AhpC/TSA"/>
</dbReference>
<evidence type="ECO:0000256" key="3">
    <source>
        <dbReference type="ARBA" id="ARBA00023157"/>
    </source>
</evidence>
<dbReference type="Pfam" id="PF00578">
    <property type="entry name" value="AhpC-TSA"/>
    <property type="match status" value="1"/>
</dbReference>
<dbReference type="Gene3D" id="3.40.30.10">
    <property type="entry name" value="Glutaredoxin"/>
    <property type="match status" value="1"/>
</dbReference>
<evidence type="ECO:0000256" key="4">
    <source>
        <dbReference type="ARBA" id="ARBA00023284"/>
    </source>
</evidence>
<dbReference type="GO" id="GO:0030313">
    <property type="term" value="C:cell envelope"/>
    <property type="evidence" value="ECO:0007669"/>
    <property type="project" value="UniProtKB-SubCell"/>
</dbReference>
<comment type="subcellular location">
    <subcellularLocation>
        <location evidence="1">Cell envelope</location>
    </subcellularLocation>
</comment>
<evidence type="ECO:0000313" key="8">
    <source>
        <dbReference type="Proteomes" id="UP000286038"/>
    </source>
</evidence>
<dbReference type="EMBL" id="QRPV01000021">
    <property type="protein sequence ID" value="RHM41436.1"/>
    <property type="molecule type" value="Genomic_DNA"/>
</dbReference>
<proteinExistence type="predicted"/>
<keyword evidence="5" id="KW-0732">Signal</keyword>
<feature type="domain" description="Thioredoxin" evidence="6">
    <location>
        <begin position="117"/>
        <end position="259"/>
    </location>
</feature>
<keyword evidence="2" id="KW-0201">Cytochrome c-type biogenesis</keyword>
<gene>
    <name evidence="7" type="ORF">DWZ68_13945</name>
</gene>
<dbReference type="AlphaFoldDB" id="A0A415QF51"/>
<dbReference type="CDD" id="cd02966">
    <property type="entry name" value="TlpA_like_family"/>
    <property type="match status" value="1"/>
</dbReference>
<organism evidence="7 8">
    <name type="scientific">Butyricimonas virosa</name>
    <dbReference type="NCBI Taxonomy" id="544645"/>
    <lineage>
        <taxon>Bacteria</taxon>
        <taxon>Pseudomonadati</taxon>
        <taxon>Bacteroidota</taxon>
        <taxon>Bacteroidia</taxon>
        <taxon>Bacteroidales</taxon>
        <taxon>Odoribacteraceae</taxon>
        <taxon>Butyricimonas</taxon>
    </lineage>
</organism>
<feature type="signal peptide" evidence="5">
    <location>
        <begin position="1"/>
        <end position="18"/>
    </location>
</feature>
<reference evidence="7 8" key="1">
    <citation type="submission" date="2018-08" db="EMBL/GenBank/DDBJ databases">
        <title>A genome reference for cultivated species of the human gut microbiota.</title>
        <authorList>
            <person name="Zou Y."/>
            <person name="Xue W."/>
            <person name="Luo G."/>
        </authorList>
    </citation>
    <scope>NUCLEOTIDE SEQUENCE [LARGE SCALE GENOMIC DNA]</scope>
    <source>
        <strain evidence="7 8">AF34-33</strain>
    </source>
</reference>